<dbReference type="AlphaFoldDB" id="B4KU95"/>
<dbReference type="OMA" id="REMCREE"/>
<accession>B4KU95</accession>
<gene>
    <name evidence="3" type="primary">Dmoj\GI20642</name>
    <name evidence="3" type="ORF">Dmoj_GI20642</name>
</gene>
<dbReference type="HOGENOM" id="CLU_021609_0_0_1"/>
<dbReference type="OrthoDB" id="331765at2759"/>
<organism evidence="3 4">
    <name type="scientific">Drosophila mojavensis</name>
    <name type="common">Fruit fly</name>
    <dbReference type="NCBI Taxonomy" id="7230"/>
    <lineage>
        <taxon>Eukaryota</taxon>
        <taxon>Metazoa</taxon>
        <taxon>Ecdysozoa</taxon>
        <taxon>Arthropoda</taxon>
        <taxon>Hexapoda</taxon>
        <taxon>Insecta</taxon>
        <taxon>Pterygota</taxon>
        <taxon>Neoptera</taxon>
        <taxon>Endopterygota</taxon>
        <taxon>Diptera</taxon>
        <taxon>Brachycera</taxon>
        <taxon>Muscomorpha</taxon>
        <taxon>Ephydroidea</taxon>
        <taxon>Drosophilidae</taxon>
        <taxon>Drosophila</taxon>
    </lineage>
</organism>
<feature type="region of interest" description="Disordered" evidence="2">
    <location>
        <begin position="322"/>
        <end position="348"/>
    </location>
</feature>
<keyword evidence="1" id="KW-0175">Coiled coil</keyword>
<feature type="compositionally biased region" description="Polar residues" evidence="2">
    <location>
        <begin position="674"/>
        <end position="685"/>
    </location>
</feature>
<evidence type="ECO:0000313" key="3">
    <source>
        <dbReference type="EMBL" id="EDW09691.1"/>
    </source>
</evidence>
<evidence type="ECO:0000313" key="4">
    <source>
        <dbReference type="Proteomes" id="UP000009192"/>
    </source>
</evidence>
<keyword evidence="4" id="KW-1185">Reference proteome</keyword>
<feature type="compositionally biased region" description="Polar residues" evidence="2">
    <location>
        <begin position="622"/>
        <end position="648"/>
    </location>
</feature>
<feature type="coiled-coil region" evidence="1">
    <location>
        <begin position="149"/>
        <end position="215"/>
    </location>
</feature>
<evidence type="ECO:0008006" key="5">
    <source>
        <dbReference type="Google" id="ProtNLM"/>
    </source>
</evidence>
<name>B4KU95_DROMO</name>
<feature type="region of interest" description="Disordered" evidence="2">
    <location>
        <begin position="584"/>
        <end position="685"/>
    </location>
</feature>
<dbReference type="InParanoid" id="B4KU95"/>
<protein>
    <recommendedName>
        <fullName evidence="5">Trichohyalin-plectin-homology domain-containing protein</fullName>
    </recommendedName>
</protein>
<evidence type="ECO:0000256" key="1">
    <source>
        <dbReference type="SAM" id="Coils"/>
    </source>
</evidence>
<dbReference type="PANTHER" id="PTHR39944:SF1">
    <property type="entry name" value="CALDESMON-RELATED PROTEIN-RELATED"/>
    <property type="match status" value="1"/>
</dbReference>
<dbReference type="PANTHER" id="PTHR39944">
    <property type="match status" value="1"/>
</dbReference>
<feature type="compositionally biased region" description="Basic and acidic residues" evidence="2">
    <location>
        <begin position="331"/>
        <end position="348"/>
    </location>
</feature>
<dbReference type="EMBL" id="CH933808">
    <property type="protein sequence ID" value="EDW09691.1"/>
    <property type="molecule type" value="Genomic_DNA"/>
</dbReference>
<reference evidence="3 4" key="1">
    <citation type="journal article" date="2007" name="Nature">
        <title>Evolution of genes and genomes on the Drosophila phylogeny.</title>
        <authorList>
            <consortium name="Drosophila 12 Genomes Consortium"/>
            <person name="Clark A.G."/>
            <person name="Eisen M.B."/>
            <person name="Smith D.R."/>
            <person name="Bergman C.M."/>
            <person name="Oliver B."/>
            <person name="Markow T.A."/>
            <person name="Kaufman T.C."/>
            <person name="Kellis M."/>
            <person name="Gelbart W."/>
            <person name="Iyer V.N."/>
            <person name="Pollard D.A."/>
            <person name="Sackton T.B."/>
            <person name="Larracuente A.M."/>
            <person name="Singh N.D."/>
            <person name="Abad J.P."/>
            <person name="Abt D.N."/>
            <person name="Adryan B."/>
            <person name="Aguade M."/>
            <person name="Akashi H."/>
            <person name="Anderson W.W."/>
            <person name="Aquadro C.F."/>
            <person name="Ardell D.H."/>
            <person name="Arguello R."/>
            <person name="Artieri C.G."/>
            <person name="Barbash D.A."/>
            <person name="Barker D."/>
            <person name="Barsanti P."/>
            <person name="Batterham P."/>
            <person name="Batzoglou S."/>
            <person name="Begun D."/>
            <person name="Bhutkar A."/>
            <person name="Blanco E."/>
            <person name="Bosak S.A."/>
            <person name="Bradley R.K."/>
            <person name="Brand A.D."/>
            <person name="Brent M.R."/>
            <person name="Brooks A.N."/>
            <person name="Brown R.H."/>
            <person name="Butlin R.K."/>
            <person name="Caggese C."/>
            <person name="Calvi B.R."/>
            <person name="Bernardo de Carvalho A."/>
            <person name="Caspi A."/>
            <person name="Castrezana S."/>
            <person name="Celniker S.E."/>
            <person name="Chang J.L."/>
            <person name="Chapple C."/>
            <person name="Chatterji S."/>
            <person name="Chinwalla A."/>
            <person name="Civetta A."/>
            <person name="Clifton S.W."/>
            <person name="Comeron J.M."/>
            <person name="Costello J.C."/>
            <person name="Coyne J.A."/>
            <person name="Daub J."/>
            <person name="David R.G."/>
            <person name="Delcher A.L."/>
            <person name="Delehaunty K."/>
            <person name="Do C.B."/>
            <person name="Ebling H."/>
            <person name="Edwards K."/>
            <person name="Eickbush T."/>
            <person name="Evans J.D."/>
            <person name="Filipski A."/>
            <person name="Findeiss S."/>
            <person name="Freyhult E."/>
            <person name="Fulton L."/>
            <person name="Fulton R."/>
            <person name="Garcia A.C."/>
            <person name="Gardiner A."/>
            <person name="Garfield D.A."/>
            <person name="Garvin B.E."/>
            <person name="Gibson G."/>
            <person name="Gilbert D."/>
            <person name="Gnerre S."/>
            <person name="Godfrey J."/>
            <person name="Good R."/>
            <person name="Gotea V."/>
            <person name="Gravely B."/>
            <person name="Greenberg A.J."/>
            <person name="Griffiths-Jones S."/>
            <person name="Gross S."/>
            <person name="Guigo R."/>
            <person name="Gustafson E.A."/>
            <person name="Haerty W."/>
            <person name="Hahn M.W."/>
            <person name="Halligan D.L."/>
            <person name="Halpern A.L."/>
            <person name="Halter G.M."/>
            <person name="Han M.V."/>
            <person name="Heger A."/>
            <person name="Hillier L."/>
            <person name="Hinrichs A.S."/>
            <person name="Holmes I."/>
            <person name="Hoskins R.A."/>
            <person name="Hubisz M.J."/>
            <person name="Hultmark D."/>
            <person name="Huntley M.A."/>
            <person name="Jaffe D.B."/>
            <person name="Jagadeeshan S."/>
            <person name="Jeck W.R."/>
            <person name="Johnson J."/>
            <person name="Jones C.D."/>
            <person name="Jordan W.C."/>
            <person name="Karpen G.H."/>
            <person name="Kataoka E."/>
            <person name="Keightley P.D."/>
            <person name="Kheradpour P."/>
            <person name="Kirkness E.F."/>
            <person name="Koerich L.B."/>
            <person name="Kristiansen K."/>
            <person name="Kudrna D."/>
            <person name="Kulathinal R.J."/>
            <person name="Kumar S."/>
            <person name="Kwok R."/>
            <person name="Lander E."/>
            <person name="Langley C.H."/>
            <person name="Lapoint R."/>
            <person name="Lazzaro B.P."/>
            <person name="Lee S.J."/>
            <person name="Levesque L."/>
            <person name="Li R."/>
            <person name="Lin C.F."/>
            <person name="Lin M.F."/>
            <person name="Lindblad-Toh K."/>
            <person name="Llopart A."/>
            <person name="Long M."/>
            <person name="Low L."/>
            <person name="Lozovsky E."/>
            <person name="Lu J."/>
            <person name="Luo M."/>
            <person name="Machado C.A."/>
            <person name="Makalowski W."/>
            <person name="Marzo M."/>
            <person name="Matsuda M."/>
            <person name="Matzkin L."/>
            <person name="McAllister B."/>
            <person name="McBride C.S."/>
            <person name="McKernan B."/>
            <person name="McKernan K."/>
            <person name="Mendez-Lago M."/>
            <person name="Minx P."/>
            <person name="Mollenhauer M.U."/>
            <person name="Montooth K."/>
            <person name="Mount S.M."/>
            <person name="Mu X."/>
            <person name="Myers E."/>
            <person name="Negre B."/>
            <person name="Newfeld S."/>
            <person name="Nielsen R."/>
            <person name="Noor M.A."/>
            <person name="O'Grady P."/>
            <person name="Pachter L."/>
            <person name="Papaceit M."/>
            <person name="Parisi M.J."/>
            <person name="Parisi M."/>
            <person name="Parts L."/>
            <person name="Pedersen J.S."/>
            <person name="Pesole G."/>
            <person name="Phillippy A.M."/>
            <person name="Ponting C.P."/>
            <person name="Pop M."/>
            <person name="Porcelli D."/>
            <person name="Powell J.R."/>
            <person name="Prohaska S."/>
            <person name="Pruitt K."/>
            <person name="Puig M."/>
            <person name="Quesneville H."/>
            <person name="Ram K.R."/>
            <person name="Rand D."/>
            <person name="Rasmussen M.D."/>
            <person name="Reed L.K."/>
            <person name="Reenan R."/>
            <person name="Reily A."/>
            <person name="Remington K.A."/>
            <person name="Rieger T.T."/>
            <person name="Ritchie M.G."/>
            <person name="Robin C."/>
            <person name="Rogers Y.H."/>
            <person name="Rohde C."/>
            <person name="Rozas J."/>
            <person name="Rubenfield M.J."/>
            <person name="Ruiz A."/>
            <person name="Russo S."/>
            <person name="Salzberg S.L."/>
            <person name="Sanchez-Gracia A."/>
            <person name="Saranga D.J."/>
            <person name="Sato H."/>
            <person name="Schaeffer S.W."/>
            <person name="Schatz M.C."/>
            <person name="Schlenke T."/>
            <person name="Schwartz R."/>
            <person name="Segarra C."/>
            <person name="Singh R.S."/>
            <person name="Sirot L."/>
            <person name="Sirota M."/>
            <person name="Sisneros N.B."/>
            <person name="Smith C.D."/>
            <person name="Smith T.F."/>
            <person name="Spieth J."/>
            <person name="Stage D.E."/>
            <person name="Stark A."/>
            <person name="Stephan W."/>
            <person name="Strausberg R.L."/>
            <person name="Strempel S."/>
            <person name="Sturgill D."/>
            <person name="Sutton G."/>
            <person name="Sutton G.G."/>
            <person name="Tao W."/>
            <person name="Teichmann S."/>
            <person name="Tobari Y.N."/>
            <person name="Tomimura Y."/>
            <person name="Tsolas J.M."/>
            <person name="Valente V.L."/>
            <person name="Venter E."/>
            <person name="Venter J.C."/>
            <person name="Vicario S."/>
            <person name="Vieira F.G."/>
            <person name="Vilella A.J."/>
            <person name="Villasante A."/>
            <person name="Walenz B."/>
            <person name="Wang J."/>
            <person name="Wasserman M."/>
            <person name="Watts T."/>
            <person name="Wilson D."/>
            <person name="Wilson R.K."/>
            <person name="Wing R.A."/>
            <person name="Wolfner M.F."/>
            <person name="Wong A."/>
            <person name="Wong G.K."/>
            <person name="Wu C.I."/>
            <person name="Wu G."/>
            <person name="Yamamoto D."/>
            <person name="Yang H.P."/>
            <person name="Yang S.P."/>
            <person name="Yorke J.A."/>
            <person name="Yoshida K."/>
            <person name="Zdobnov E."/>
            <person name="Zhang P."/>
            <person name="Zhang Y."/>
            <person name="Zimin A.V."/>
            <person name="Baldwin J."/>
            <person name="Abdouelleil A."/>
            <person name="Abdulkadir J."/>
            <person name="Abebe A."/>
            <person name="Abera B."/>
            <person name="Abreu J."/>
            <person name="Acer S.C."/>
            <person name="Aftuck L."/>
            <person name="Alexander A."/>
            <person name="An P."/>
            <person name="Anderson E."/>
            <person name="Anderson S."/>
            <person name="Arachi H."/>
            <person name="Azer M."/>
            <person name="Bachantsang P."/>
            <person name="Barry A."/>
            <person name="Bayul T."/>
            <person name="Berlin A."/>
            <person name="Bessette D."/>
            <person name="Bloom T."/>
            <person name="Blye J."/>
            <person name="Boguslavskiy L."/>
            <person name="Bonnet C."/>
            <person name="Boukhgalter B."/>
            <person name="Bourzgui I."/>
            <person name="Brown A."/>
            <person name="Cahill P."/>
            <person name="Channer S."/>
            <person name="Cheshatsang Y."/>
            <person name="Chuda L."/>
            <person name="Citroen M."/>
            <person name="Collymore A."/>
            <person name="Cooke P."/>
            <person name="Costello M."/>
            <person name="D'Aco K."/>
            <person name="Daza R."/>
            <person name="De Haan G."/>
            <person name="DeGray S."/>
            <person name="DeMaso C."/>
            <person name="Dhargay N."/>
            <person name="Dooley K."/>
            <person name="Dooley E."/>
            <person name="Doricent M."/>
            <person name="Dorje P."/>
            <person name="Dorjee K."/>
            <person name="Dupes A."/>
            <person name="Elong R."/>
            <person name="Falk J."/>
            <person name="Farina A."/>
            <person name="Faro S."/>
            <person name="Ferguson D."/>
            <person name="Fisher S."/>
            <person name="Foley C.D."/>
            <person name="Franke A."/>
            <person name="Friedrich D."/>
            <person name="Gadbois L."/>
            <person name="Gearin G."/>
            <person name="Gearin C.R."/>
            <person name="Giannoukos G."/>
            <person name="Goode T."/>
            <person name="Graham J."/>
            <person name="Grandbois E."/>
            <person name="Grewal S."/>
            <person name="Gyaltsen K."/>
            <person name="Hafez N."/>
            <person name="Hagos B."/>
            <person name="Hall J."/>
            <person name="Henson C."/>
            <person name="Hollinger A."/>
            <person name="Honan T."/>
            <person name="Huard M.D."/>
            <person name="Hughes L."/>
            <person name="Hurhula B."/>
            <person name="Husby M.E."/>
            <person name="Kamat A."/>
            <person name="Kanga B."/>
            <person name="Kashin S."/>
            <person name="Khazanovich D."/>
            <person name="Kisner P."/>
            <person name="Lance K."/>
            <person name="Lara M."/>
            <person name="Lee W."/>
            <person name="Lennon N."/>
            <person name="Letendre F."/>
            <person name="LeVine R."/>
            <person name="Lipovsky A."/>
            <person name="Liu X."/>
            <person name="Liu J."/>
            <person name="Liu S."/>
            <person name="Lokyitsang T."/>
            <person name="Lokyitsang Y."/>
            <person name="Lubonja R."/>
            <person name="Lui A."/>
            <person name="MacDonald P."/>
            <person name="Magnisalis V."/>
            <person name="Maru K."/>
            <person name="Matthews C."/>
            <person name="McCusker W."/>
            <person name="McDonough S."/>
            <person name="Mehta T."/>
            <person name="Meldrim J."/>
            <person name="Meneus L."/>
            <person name="Mihai O."/>
            <person name="Mihalev A."/>
            <person name="Mihova T."/>
            <person name="Mittelman R."/>
            <person name="Mlenga V."/>
            <person name="Montmayeur A."/>
            <person name="Mulrain L."/>
            <person name="Navidi A."/>
            <person name="Naylor J."/>
            <person name="Negash T."/>
            <person name="Nguyen T."/>
            <person name="Nguyen N."/>
            <person name="Nicol R."/>
            <person name="Norbu C."/>
            <person name="Norbu N."/>
            <person name="Novod N."/>
            <person name="O'Neill B."/>
            <person name="Osman S."/>
            <person name="Markiewicz E."/>
            <person name="Oyono O.L."/>
            <person name="Patti C."/>
            <person name="Phunkhang P."/>
            <person name="Pierre F."/>
            <person name="Priest M."/>
            <person name="Raghuraman S."/>
            <person name="Rege F."/>
            <person name="Reyes R."/>
            <person name="Rise C."/>
            <person name="Rogov P."/>
            <person name="Ross K."/>
            <person name="Ryan E."/>
            <person name="Settipalli S."/>
            <person name="Shea T."/>
            <person name="Sherpa N."/>
            <person name="Shi L."/>
            <person name="Shih D."/>
            <person name="Sparrow T."/>
            <person name="Spaulding J."/>
            <person name="Stalker J."/>
            <person name="Stange-Thomann N."/>
            <person name="Stavropoulos S."/>
            <person name="Stone C."/>
            <person name="Strader C."/>
            <person name="Tesfaye S."/>
            <person name="Thomson T."/>
            <person name="Thoulutsang Y."/>
            <person name="Thoulutsang D."/>
            <person name="Topham K."/>
            <person name="Topping I."/>
            <person name="Tsamla T."/>
            <person name="Vassiliev H."/>
            <person name="Vo A."/>
            <person name="Wangchuk T."/>
            <person name="Wangdi T."/>
            <person name="Weiand M."/>
            <person name="Wilkinson J."/>
            <person name="Wilson A."/>
            <person name="Yadav S."/>
            <person name="Young G."/>
            <person name="Yu Q."/>
            <person name="Zembek L."/>
            <person name="Zhong D."/>
            <person name="Zimmer A."/>
            <person name="Zwirko Z."/>
            <person name="Jaffe D.B."/>
            <person name="Alvarez P."/>
            <person name="Brockman W."/>
            <person name="Butler J."/>
            <person name="Chin C."/>
            <person name="Gnerre S."/>
            <person name="Grabherr M."/>
            <person name="Kleber M."/>
            <person name="Mauceli E."/>
            <person name="MacCallum I."/>
        </authorList>
    </citation>
    <scope>NUCLEOTIDE SEQUENCE [LARGE SCALE GENOMIC DNA]</scope>
    <source>
        <strain evidence="4">Tucson 15081-1352.22</strain>
    </source>
</reference>
<dbReference type="PhylomeDB" id="B4KU95"/>
<dbReference type="Proteomes" id="UP000009192">
    <property type="component" value="Unassembled WGS sequence"/>
</dbReference>
<sequence length="716" mass="83232">MRLNRACAAEPVSKKLKRTYTGFRPVVLSAERYDGIVGRSVQRDNKEQLEALAEEQRYAQYLQQGHAVLLRRFSNMPDLTGKNDEELLAARDKILAEATKNRQTQELLEKRRKQRIMRANELLTMLKPGPRGLQTALIESETIYQRKYHDELNAEIAEKARRQELLDEQQCPQTLIPFGCASQEEEDKAQQLAKAKEARCRYLEAIEAKRQLKEAEREQNMFDSIVEREQYKCIQEKERQRRKELAEKKREFCRNAYQESLQEKAAKARFEAMADSVDDRIICVDKTAHRYLDSRYNNQMQENREQRMRHLAAAAQQHCLVQRAKQQQQEQQREEAEQSHKQAEETDELKRKLHIETLAKERRQYEQEYLLHRGDKAQRLAEIRRFELASRLKNENANAKFAASVKRKQDEEAAELRKILLGQRDEFLAQREEELMRISACDEDPHLEDDFNYFAAAAKAMEESKAQGRPLYPIAKAAERYRRDNQLDMVPQGQVVHRKKIRDYCWPGYVSKAQLAYRKYEHRERCKIEQEKMRRDMFDNCLKITKMAAEERPFEQCVQECPMKLMQHRGMPAIASQESIELPASSFEESPLPAGRCPSIQNPSQDLKCAPSSGKPVPQPGEDQQSTSFKTALSKSDTAIQPASQHSQRAAAGRDRSLFTMRRSSPKGPDLTRCWTSPPQTKTKATNIPVISSINQKDAAQQSLKPFWPAKLEQFD</sequence>
<evidence type="ECO:0000256" key="2">
    <source>
        <dbReference type="SAM" id="MobiDB-lite"/>
    </source>
</evidence>
<proteinExistence type="predicted"/>
<dbReference type="eggNOG" id="ENOG502T91K">
    <property type="taxonomic scope" value="Eukaryota"/>
</dbReference>
<dbReference type="KEGG" id="dmo:Dmoj_GI20642"/>